<evidence type="ECO:0000256" key="8">
    <source>
        <dbReference type="SAM" id="MobiDB-lite"/>
    </source>
</evidence>
<dbReference type="GO" id="GO:0005829">
    <property type="term" value="C:cytosol"/>
    <property type="evidence" value="ECO:0007669"/>
    <property type="project" value="InterPro"/>
</dbReference>
<dbReference type="Pfam" id="PF03517">
    <property type="entry name" value="Voldacs"/>
    <property type="match status" value="1"/>
</dbReference>
<evidence type="ECO:0000256" key="3">
    <source>
        <dbReference type="ARBA" id="ARBA00007054"/>
    </source>
</evidence>
<organism evidence="9 10">
    <name type="scientific">Laodelphax striatellus</name>
    <name type="common">Small brown planthopper</name>
    <name type="synonym">Delphax striatella</name>
    <dbReference type="NCBI Taxonomy" id="195883"/>
    <lineage>
        <taxon>Eukaryota</taxon>
        <taxon>Metazoa</taxon>
        <taxon>Ecdysozoa</taxon>
        <taxon>Arthropoda</taxon>
        <taxon>Hexapoda</taxon>
        <taxon>Insecta</taxon>
        <taxon>Pterygota</taxon>
        <taxon>Neoptera</taxon>
        <taxon>Paraneoptera</taxon>
        <taxon>Hemiptera</taxon>
        <taxon>Auchenorrhyncha</taxon>
        <taxon>Fulgoroidea</taxon>
        <taxon>Delphacidae</taxon>
        <taxon>Criomorphinae</taxon>
        <taxon>Laodelphax</taxon>
    </lineage>
</organism>
<dbReference type="PRINTS" id="PR01348">
    <property type="entry name" value="ICLNCHANNEL"/>
</dbReference>
<dbReference type="SMR" id="A0A482XEN2"/>
<sequence length="196" mass="21833">MVILSNVPPPSTGIRLEQPCTRVFVDNREIGKGTLFIAESSLSWVNSDTNTGFSLSYQNISLHAISRDLQARPYECLYVMLDTCLDGEQNGGNEDDDENEDKNEFSEMYFVPDDTSRLNAMFTAMNECQALNPDPDDSVSGEEEFEDADSEGEYLIGNGPSNDNSEFRTNGSRNMDFQAMDVEEGQFEDADSSPEN</sequence>
<dbReference type="Proteomes" id="UP000291343">
    <property type="component" value="Unassembled WGS sequence"/>
</dbReference>
<dbReference type="PANTHER" id="PTHR21399">
    <property type="entry name" value="CHLORIDE CONDUCTANCE REGULATORY PROTEIN ICLN"/>
    <property type="match status" value="1"/>
</dbReference>
<dbReference type="InterPro" id="IPR039924">
    <property type="entry name" value="ICln/Lot5/Saf5"/>
</dbReference>
<feature type="compositionally biased region" description="Polar residues" evidence="8">
    <location>
        <begin position="159"/>
        <end position="174"/>
    </location>
</feature>
<feature type="region of interest" description="Disordered" evidence="8">
    <location>
        <begin position="132"/>
        <end position="174"/>
    </location>
</feature>
<dbReference type="GO" id="GO:0000387">
    <property type="term" value="P:spliceosomal snRNP assembly"/>
    <property type="evidence" value="ECO:0007669"/>
    <property type="project" value="InterPro"/>
</dbReference>
<dbReference type="GO" id="GO:0005681">
    <property type="term" value="C:spliceosomal complex"/>
    <property type="evidence" value="ECO:0007669"/>
    <property type="project" value="TreeGrafter"/>
</dbReference>
<dbReference type="Gene3D" id="2.30.29.30">
    <property type="entry name" value="Pleckstrin-homology domain (PH domain)/Phosphotyrosine-binding domain (PTB)"/>
    <property type="match status" value="1"/>
</dbReference>
<dbReference type="EMBL" id="QKKF02011155">
    <property type="protein sequence ID" value="RZF44296.1"/>
    <property type="molecule type" value="Genomic_DNA"/>
</dbReference>
<dbReference type="AlphaFoldDB" id="A0A482XEN2"/>
<evidence type="ECO:0000256" key="4">
    <source>
        <dbReference type="ARBA" id="ARBA00015653"/>
    </source>
</evidence>
<dbReference type="GO" id="GO:0006884">
    <property type="term" value="P:cell volume homeostasis"/>
    <property type="evidence" value="ECO:0007669"/>
    <property type="project" value="InterPro"/>
</dbReference>
<dbReference type="InterPro" id="IPR011993">
    <property type="entry name" value="PH-like_dom_sf"/>
</dbReference>
<accession>A0A482XEN2</accession>
<evidence type="ECO:0000313" key="10">
    <source>
        <dbReference type="Proteomes" id="UP000291343"/>
    </source>
</evidence>
<comment type="function">
    <text evidence="7">Involved in both the assembly of spliceosomal snRNPs and the methylation of Sm proteins. Chaperone that regulates the assembly of spliceosomal U1, U2, U4 and U5 small nuclear ribonucleoproteins (snRNPs), the building blocks of the spliceosome, and thereby plays an important role in the splicing of cellular pre-mRNAs. Most spliceosomal snRNPs contain a common set of Sm proteins SNRPB, SNRPD1, SNRPD2, SNRPD3, SNRPE, SNRPF and SNRPG that assemble in a heptameric protein ring on the Sm site of the small nuclear RNA to form the core snRNP (Sm core). In the cytosol, the Sm proteins SNRPD1, SNRPD2, SNRPE, SNRPF and SNRPG are trapped in an inactive 6S pICln-Sm complex by the chaperone CLNS1A that controls the assembly of the core snRNP. Dissociation by the SMN complex of CLNS1A from the trapped Sm proteins and their transfer to an SMN-Sm complex triggers the assembly of core snRNPs and their transport to the nucleus.</text>
</comment>
<evidence type="ECO:0000256" key="7">
    <source>
        <dbReference type="ARBA" id="ARBA00045890"/>
    </source>
</evidence>
<name>A0A482XEN2_LAOST</name>
<dbReference type="PANTHER" id="PTHR21399:SF0">
    <property type="entry name" value="METHYLOSOME SUBUNIT PICLN"/>
    <property type="match status" value="1"/>
</dbReference>
<evidence type="ECO:0000256" key="6">
    <source>
        <dbReference type="ARBA" id="ARBA00023242"/>
    </source>
</evidence>
<evidence type="ECO:0000256" key="1">
    <source>
        <dbReference type="ARBA" id="ARBA00004123"/>
    </source>
</evidence>
<dbReference type="STRING" id="195883.A0A482XEN2"/>
<dbReference type="OrthoDB" id="19714at2759"/>
<dbReference type="GO" id="GO:0034709">
    <property type="term" value="C:methylosome"/>
    <property type="evidence" value="ECO:0007669"/>
    <property type="project" value="InterPro"/>
</dbReference>
<protein>
    <recommendedName>
        <fullName evidence="4">Methylosome subunit pICln</fullName>
    </recommendedName>
</protein>
<dbReference type="InterPro" id="IPR003521">
    <property type="entry name" value="ICln"/>
</dbReference>
<dbReference type="InParanoid" id="A0A482XEN2"/>
<reference evidence="9 10" key="1">
    <citation type="journal article" date="2017" name="Gigascience">
        <title>Genome sequence of the small brown planthopper, Laodelphax striatellus.</title>
        <authorList>
            <person name="Zhu J."/>
            <person name="Jiang F."/>
            <person name="Wang X."/>
            <person name="Yang P."/>
            <person name="Bao Y."/>
            <person name="Zhao W."/>
            <person name="Wang W."/>
            <person name="Lu H."/>
            <person name="Wang Q."/>
            <person name="Cui N."/>
            <person name="Li J."/>
            <person name="Chen X."/>
            <person name="Luo L."/>
            <person name="Yu J."/>
            <person name="Kang L."/>
            <person name="Cui F."/>
        </authorList>
    </citation>
    <scope>NUCLEOTIDE SEQUENCE [LARGE SCALE GENOMIC DNA]</scope>
    <source>
        <strain evidence="9">Lst14</strain>
    </source>
</reference>
<comment type="caution">
    <text evidence="9">The sequence shown here is derived from an EMBL/GenBank/DDBJ whole genome shotgun (WGS) entry which is preliminary data.</text>
</comment>
<comment type="subcellular location">
    <subcellularLocation>
        <location evidence="2">Cytoplasm</location>
    </subcellularLocation>
    <subcellularLocation>
        <location evidence="1">Nucleus</location>
    </subcellularLocation>
</comment>
<keyword evidence="6" id="KW-0539">Nucleus</keyword>
<gene>
    <name evidence="9" type="ORF">LSTR_LSTR006846</name>
</gene>
<evidence type="ECO:0000313" key="9">
    <source>
        <dbReference type="EMBL" id="RZF44296.1"/>
    </source>
</evidence>
<comment type="similarity">
    <text evidence="3">Belongs to the pICln (TC 1.A.47) family.</text>
</comment>
<evidence type="ECO:0000256" key="5">
    <source>
        <dbReference type="ARBA" id="ARBA00022490"/>
    </source>
</evidence>
<keyword evidence="10" id="KW-1185">Reference proteome</keyword>
<dbReference type="GO" id="GO:0034715">
    <property type="term" value="C:pICln-Sm protein complex"/>
    <property type="evidence" value="ECO:0007669"/>
    <property type="project" value="InterPro"/>
</dbReference>
<feature type="compositionally biased region" description="Acidic residues" evidence="8">
    <location>
        <begin position="134"/>
        <end position="152"/>
    </location>
</feature>
<evidence type="ECO:0000256" key="2">
    <source>
        <dbReference type="ARBA" id="ARBA00004496"/>
    </source>
</evidence>
<dbReference type="GO" id="GO:0045292">
    <property type="term" value="P:mRNA cis splicing, via spliceosome"/>
    <property type="evidence" value="ECO:0007669"/>
    <property type="project" value="TreeGrafter"/>
</dbReference>
<keyword evidence="5" id="KW-0963">Cytoplasm</keyword>
<proteinExistence type="inferred from homology"/>
<dbReference type="GO" id="GO:0006821">
    <property type="term" value="P:chloride transport"/>
    <property type="evidence" value="ECO:0007669"/>
    <property type="project" value="InterPro"/>
</dbReference>
<dbReference type="GO" id="GO:0005886">
    <property type="term" value="C:plasma membrane"/>
    <property type="evidence" value="ECO:0007669"/>
    <property type="project" value="InterPro"/>
</dbReference>
<dbReference type="FunCoup" id="A0A482XEN2">
    <property type="interactions" value="1089"/>
</dbReference>